<dbReference type="EMBL" id="BMLP01000001">
    <property type="protein sequence ID" value="GGO26610.1"/>
    <property type="molecule type" value="Genomic_DNA"/>
</dbReference>
<organism evidence="2 3">
    <name type="scientific">Gemmobacter aquaticus</name>
    <dbReference type="NCBI Taxonomy" id="490185"/>
    <lineage>
        <taxon>Bacteria</taxon>
        <taxon>Pseudomonadati</taxon>
        <taxon>Pseudomonadota</taxon>
        <taxon>Alphaproteobacteria</taxon>
        <taxon>Rhodobacterales</taxon>
        <taxon>Paracoccaceae</taxon>
        <taxon>Gemmobacter</taxon>
    </lineage>
</organism>
<keyword evidence="3" id="KW-1185">Reference proteome</keyword>
<name>A0A917YJ60_9RHOB</name>
<keyword evidence="1" id="KW-0812">Transmembrane</keyword>
<keyword evidence="1" id="KW-1133">Transmembrane helix</keyword>
<proteinExistence type="predicted"/>
<dbReference type="Proteomes" id="UP000598196">
    <property type="component" value="Unassembled WGS sequence"/>
</dbReference>
<feature type="transmembrane region" description="Helical" evidence="1">
    <location>
        <begin position="27"/>
        <end position="50"/>
    </location>
</feature>
<gene>
    <name evidence="2" type="ORF">GCM10010991_07470</name>
</gene>
<protein>
    <submittedName>
        <fullName evidence="2">Uncharacterized protein</fullName>
    </submittedName>
</protein>
<keyword evidence="1" id="KW-0472">Membrane</keyword>
<evidence type="ECO:0000313" key="2">
    <source>
        <dbReference type="EMBL" id="GGO26610.1"/>
    </source>
</evidence>
<accession>A0A917YJ60</accession>
<evidence type="ECO:0000256" key="1">
    <source>
        <dbReference type="SAM" id="Phobius"/>
    </source>
</evidence>
<reference evidence="2 3" key="1">
    <citation type="journal article" date="2014" name="Int. J. Syst. Evol. Microbiol.">
        <title>Complete genome sequence of Corynebacterium casei LMG S-19264T (=DSM 44701T), isolated from a smear-ripened cheese.</title>
        <authorList>
            <consortium name="US DOE Joint Genome Institute (JGI-PGF)"/>
            <person name="Walter F."/>
            <person name="Albersmeier A."/>
            <person name="Kalinowski J."/>
            <person name="Ruckert C."/>
        </authorList>
    </citation>
    <scope>NUCLEOTIDE SEQUENCE [LARGE SCALE GENOMIC DNA]</scope>
    <source>
        <strain evidence="2 3">CGMCC 1.7029</strain>
    </source>
</reference>
<dbReference type="AlphaFoldDB" id="A0A917YJ60"/>
<evidence type="ECO:0000313" key="3">
    <source>
        <dbReference type="Proteomes" id="UP000598196"/>
    </source>
</evidence>
<sequence>MKQRENDTQGAAKPILRRPKASPCEDFWHTLAVGVPIAGLLFLILPGLFAHFF</sequence>
<dbReference type="RefSeq" id="WP_158635542.1">
    <property type="nucleotide sequence ID" value="NZ_BMLP01000001.1"/>
</dbReference>
<comment type="caution">
    <text evidence="2">The sequence shown here is derived from an EMBL/GenBank/DDBJ whole genome shotgun (WGS) entry which is preliminary data.</text>
</comment>